<dbReference type="AlphaFoldDB" id="A0A0P6Y4I8"/>
<dbReference type="Proteomes" id="UP000050277">
    <property type="component" value="Unassembled WGS sequence"/>
</dbReference>
<reference evidence="2 3" key="1">
    <citation type="submission" date="2015-07" db="EMBL/GenBank/DDBJ databases">
        <title>Whole genome sequence of Herpetosiphon geysericola DSM 7119.</title>
        <authorList>
            <person name="Hemp J."/>
            <person name="Ward L.M."/>
            <person name="Pace L.A."/>
            <person name="Fischer W.W."/>
        </authorList>
    </citation>
    <scope>NUCLEOTIDE SEQUENCE [LARGE SCALE GENOMIC DNA]</scope>
    <source>
        <strain evidence="2 3">DSM 7119</strain>
    </source>
</reference>
<evidence type="ECO:0000313" key="2">
    <source>
        <dbReference type="EMBL" id="KPL79974.1"/>
    </source>
</evidence>
<keyword evidence="3" id="KW-1185">Reference proteome</keyword>
<name>A0A0P6Y4I8_9CHLR</name>
<dbReference type="EMBL" id="LGKP01000042">
    <property type="protein sequence ID" value="KPL79974.1"/>
    <property type="molecule type" value="Genomic_DNA"/>
</dbReference>
<proteinExistence type="predicted"/>
<gene>
    <name evidence="2" type="ORF">SE18_25635</name>
</gene>
<keyword evidence="1" id="KW-1133">Transmembrane helix</keyword>
<keyword evidence="1" id="KW-0812">Transmembrane</keyword>
<evidence type="ECO:0000313" key="3">
    <source>
        <dbReference type="Proteomes" id="UP000050277"/>
    </source>
</evidence>
<evidence type="ECO:0000256" key="1">
    <source>
        <dbReference type="SAM" id="Phobius"/>
    </source>
</evidence>
<organism evidence="2 3">
    <name type="scientific">Herpetosiphon geysericola</name>
    <dbReference type="NCBI Taxonomy" id="70996"/>
    <lineage>
        <taxon>Bacteria</taxon>
        <taxon>Bacillati</taxon>
        <taxon>Chloroflexota</taxon>
        <taxon>Chloroflexia</taxon>
        <taxon>Herpetosiphonales</taxon>
        <taxon>Herpetosiphonaceae</taxon>
        <taxon>Herpetosiphon</taxon>
    </lineage>
</organism>
<comment type="caution">
    <text evidence="2">The sequence shown here is derived from an EMBL/GenBank/DDBJ whole genome shotgun (WGS) entry which is preliminary data.</text>
</comment>
<sequence>MNLKYHLINSVLRRLLLCQYSMRMISPLIAINMQSTGIHQQVGQMMGLQEPPTMVIWLVFIHLRMLDKESSSIMHFVMLSVTVVQIISRMVTIS</sequence>
<protein>
    <submittedName>
        <fullName evidence="2">Uncharacterized protein</fullName>
    </submittedName>
</protein>
<keyword evidence="1" id="KW-0472">Membrane</keyword>
<feature type="transmembrane region" description="Helical" evidence="1">
    <location>
        <begin position="73"/>
        <end position="91"/>
    </location>
</feature>
<accession>A0A0P6Y4I8</accession>